<sequence>MIHPFPSWRQFMSYAAIDAGRVAKAAEAALQTLATVKETSETHQRKTIMVERIHALAKAASETKDCNAITLTSEEFWLISKNW</sequence>
<name>G6XMT1_9PROT</name>
<dbReference type="PATRIC" id="fig|1088869.3.peg.2793"/>
<proteinExistence type="predicted"/>
<dbReference type="STRING" id="1088869.GMO_27990"/>
<gene>
    <name evidence="1" type="ORF">GMO_27990</name>
</gene>
<dbReference type="EMBL" id="AGQV01000016">
    <property type="protein sequence ID" value="EHH66907.1"/>
    <property type="molecule type" value="Genomic_DNA"/>
</dbReference>
<keyword evidence="2" id="KW-1185">Reference proteome</keyword>
<evidence type="ECO:0000313" key="2">
    <source>
        <dbReference type="Proteomes" id="UP000004949"/>
    </source>
</evidence>
<accession>G6XMT1</accession>
<dbReference type="Proteomes" id="UP000004949">
    <property type="component" value="Unassembled WGS sequence"/>
</dbReference>
<evidence type="ECO:0000313" key="1">
    <source>
        <dbReference type="EMBL" id="EHH66907.1"/>
    </source>
</evidence>
<organism evidence="1 2">
    <name type="scientific">Gluconobacter morbifer G707</name>
    <dbReference type="NCBI Taxonomy" id="1088869"/>
    <lineage>
        <taxon>Bacteria</taxon>
        <taxon>Pseudomonadati</taxon>
        <taxon>Pseudomonadota</taxon>
        <taxon>Alphaproteobacteria</taxon>
        <taxon>Acetobacterales</taxon>
        <taxon>Acetobacteraceae</taxon>
        <taxon>Gluconobacter</taxon>
    </lineage>
</organism>
<dbReference type="AlphaFoldDB" id="G6XMT1"/>
<reference evidence="1 2" key="1">
    <citation type="submission" date="2011-10" db="EMBL/GenBank/DDBJ databases">
        <title>Genome sequence of Gluconobacter morbifer G707, isolated from Drosophila gut.</title>
        <authorList>
            <person name="Lee W.-J."/>
            <person name="Kim E.-K."/>
        </authorList>
    </citation>
    <scope>NUCLEOTIDE SEQUENCE [LARGE SCALE GENOMIC DNA]</scope>
    <source>
        <strain evidence="1 2">G707</strain>
    </source>
</reference>
<comment type="caution">
    <text evidence="1">The sequence shown here is derived from an EMBL/GenBank/DDBJ whole genome shotgun (WGS) entry which is preliminary data.</text>
</comment>
<protein>
    <submittedName>
        <fullName evidence="1">Uncharacterized protein</fullName>
    </submittedName>
</protein>